<dbReference type="Proteomes" id="UP000277204">
    <property type="component" value="Unassembled WGS sequence"/>
</dbReference>
<proteinExistence type="predicted"/>
<protein>
    <submittedName>
        <fullName evidence="1">Uncharacterized protein</fullName>
    </submittedName>
</protein>
<gene>
    <name evidence="1" type="ORF">SMRZ_LOCUS2443</name>
</gene>
<sequence>MNKEDLVQGKDSIPTVEERMEIKITVCQPTSNSGSSIRTSIQFYFMELKFGEPPQLSSKMYNYNHQNYEGPNCQNTLPKEDEYHISNSIVSGNSKMIRIDRMNCILI</sequence>
<keyword evidence="2" id="KW-1185">Reference proteome</keyword>
<evidence type="ECO:0000313" key="1">
    <source>
        <dbReference type="EMBL" id="VDO54920.1"/>
    </source>
</evidence>
<reference evidence="1 2" key="1">
    <citation type="submission" date="2018-11" db="EMBL/GenBank/DDBJ databases">
        <authorList>
            <consortium name="Pathogen Informatics"/>
        </authorList>
    </citation>
    <scope>NUCLEOTIDE SEQUENCE [LARGE SCALE GENOMIC DNA]</scope>
    <source>
        <strain evidence="1 2">Zambia</strain>
    </source>
</reference>
<dbReference type="AlphaFoldDB" id="A0A183LF68"/>
<accession>A0A183LF68</accession>
<name>A0A183LF68_9TREM</name>
<dbReference type="EMBL" id="UZAI01000617">
    <property type="protein sequence ID" value="VDO54920.1"/>
    <property type="molecule type" value="Genomic_DNA"/>
</dbReference>
<organism evidence="1 2">
    <name type="scientific">Schistosoma margrebowiei</name>
    <dbReference type="NCBI Taxonomy" id="48269"/>
    <lineage>
        <taxon>Eukaryota</taxon>
        <taxon>Metazoa</taxon>
        <taxon>Spiralia</taxon>
        <taxon>Lophotrochozoa</taxon>
        <taxon>Platyhelminthes</taxon>
        <taxon>Trematoda</taxon>
        <taxon>Digenea</taxon>
        <taxon>Strigeidida</taxon>
        <taxon>Schistosomatoidea</taxon>
        <taxon>Schistosomatidae</taxon>
        <taxon>Schistosoma</taxon>
    </lineage>
</organism>
<evidence type="ECO:0000313" key="2">
    <source>
        <dbReference type="Proteomes" id="UP000277204"/>
    </source>
</evidence>